<keyword evidence="3" id="KW-1185">Reference proteome</keyword>
<protein>
    <submittedName>
        <fullName evidence="2">Nicotinamide-nucleotide amidase</fullName>
    </submittedName>
</protein>
<evidence type="ECO:0000313" key="2">
    <source>
        <dbReference type="EMBL" id="SFX72463.1"/>
    </source>
</evidence>
<dbReference type="NCBIfam" id="TIGR00199">
    <property type="entry name" value="PncC_domain"/>
    <property type="match status" value="1"/>
</dbReference>
<evidence type="ECO:0000313" key="3">
    <source>
        <dbReference type="Proteomes" id="UP000182350"/>
    </source>
</evidence>
<evidence type="ECO:0000259" key="1">
    <source>
        <dbReference type="Pfam" id="PF02464"/>
    </source>
</evidence>
<dbReference type="Proteomes" id="UP000182350">
    <property type="component" value="Unassembled WGS sequence"/>
</dbReference>
<gene>
    <name evidence="2" type="ORF">SAMN02745752_02641</name>
</gene>
<sequence length="181" mass="19166">MMSLQFSQPSSHHKQKTAIQMNRRLIIEQIAELATRQGKMLATAESCTGGGIAKALTEVPGSSAWFTCGLITYSNQAKQQLLGVSATSLTEQGAVSEAVVCEMVKGACLQGAADLAVAVSGVAGPDGGTPEKPVGCVWLAWGDASQQWAQRMQYQGDRRTIREQTINTALQGLLDALQKTA</sequence>
<reference evidence="2 3" key="1">
    <citation type="submission" date="2016-11" db="EMBL/GenBank/DDBJ databases">
        <authorList>
            <person name="Jaros S."/>
            <person name="Januszkiewicz K."/>
            <person name="Wedrychowicz H."/>
        </authorList>
    </citation>
    <scope>NUCLEOTIDE SEQUENCE [LARGE SCALE GENOMIC DNA]</scope>
    <source>
        <strain evidence="2 3">DSM 21637</strain>
    </source>
</reference>
<accession>A0A1K1ZEC0</accession>
<dbReference type="AlphaFoldDB" id="A0A1K1ZEC0"/>
<dbReference type="InterPro" id="IPR036653">
    <property type="entry name" value="CinA-like_C"/>
</dbReference>
<dbReference type="SUPFAM" id="SSF142433">
    <property type="entry name" value="CinA-like"/>
    <property type="match status" value="1"/>
</dbReference>
<organism evidence="2 3">
    <name type="scientific">Marinospirillum alkaliphilum DSM 21637</name>
    <dbReference type="NCBI Taxonomy" id="1122209"/>
    <lineage>
        <taxon>Bacteria</taxon>
        <taxon>Pseudomonadati</taxon>
        <taxon>Pseudomonadota</taxon>
        <taxon>Gammaproteobacteria</taxon>
        <taxon>Oceanospirillales</taxon>
        <taxon>Oceanospirillaceae</taxon>
        <taxon>Marinospirillum</taxon>
    </lineage>
</organism>
<proteinExistence type="predicted"/>
<dbReference type="EMBL" id="FPJW01000011">
    <property type="protein sequence ID" value="SFX72463.1"/>
    <property type="molecule type" value="Genomic_DNA"/>
</dbReference>
<feature type="domain" description="CinA C-terminal" evidence="1">
    <location>
        <begin position="27"/>
        <end position="176"/>
    </location>
</feature>
<dbReference type="Gene3D" id="3.90.950.20">
    <property type="entry name" value="CinA-like"/>
    <property type="match status" value="1"/>
</dbReference>
<dbReference type="InterPro" id="IPR008136">
    <property type="entry name" value="CinA_C"/>
</dbReference>
<name>A0A1K1ZEC0_9GAMM</name>
<dbReference type="STRING" id="1122209.SAMN02745752_02641"/>
<dbReference type="Pfam" id="PF02464">
    <property type="entry name" value="CinA"/>
    <property type="match status" value="1"/>
</dbReference>